<keyword evidence="1" id="KW-0805">Transcription regulation</keyword>
<feature type="domain" description="HTH gntR-type" evidence="4">
    <location>
        <begin position="14"/>
        <end position="81"/>
    </location>
</feature>
<organism evidence="5 6">
    <name type="scientific">Microbacterium flavum</name>
    <dbReference type="NCBI Taxonomy" id="415216"/>
    <lineage>
        <taxon>Bacteria</taxon>
        <taxon>Bacillati</taxon>
        <taxon>Actinomycetota</taxon>
        <taxon>Actinomycetes</taxon>
        <taxon>Micrococcales</taxon>
        <taxon>Microbacteriaceae</taxon>
        <taxon>Microbacterium</taxon>
    </lineage>
</organism>
<keyword evidence="2" id="KW-0238">DNA-binding</keyword>
<name>A0ABS5XTP5_9MICO</name>
<evidence type="ECO:0000313" key="6">
    <source>
        <dbReference type="Proteomes" id="UP000740605"/>
    </source>
</evidence>
<dbReference type="RefSeq" id="WP_215487034.1">
    <property type="nucleotide sequence ID" value="NZ_JAFLHG010000005.1"/>
</dbReference>
<dbReference type="PANTHER" id="PTHR43537">
    <property type="entry name" value="TRANSCRIPTIONAL REGULATOR, GNTR FAMILY"/>
    <property type="match status" value="1"/>
</dbReference>
<dbReference type="Pfam" id="PF00392">
    <property type="entry name" value="GntR"/>
    <property type="match status" value="1"/>
</dbReference>
<keyword evidence="3" id="KW-0804">Transcription</keyword>
<evidence type="ECO:0000256" key="2">
    <source>
        <dbReference type="ARBA" id="ARBA00023125"/>
    </source>
</evidence>
<protein>
    <submittedName>
        <fullName evidence="5">GntR family transcriptional regulator</fullName>
    </submittedName>
</protein>
<dbReference type="SMART" id="SM00345">
    <property type="entry name" value="HTH_GNTR"/>
    <property type="match status" value="1"/>
</dbReference>
<evidence type="ECO:0000256" key="1">
    <source>
        <dbReference type="ARBA" id="ARBA00023015"/>
    </source>
</evidence>
<dbReference type="InterPro" id="IPR036388">
    <property type="entry name" value="WH-like_DNA-bd_sf"/>
</dbReference>
<dbReference type="Gene3D" id="1.10.10.10">
    <property type="entry name" value="Winged helix-like DNA-binding domain superfamily/Winged helix DNA-binding domain"/>
    <property type="match status" value="1"/>
</dbReference>
<dbReference type="Proteomes" id="UP000740605">
    <property type="component" value="Unassembled WGS sequence"/>
</dbReference>
<proteinExistence type="predicted"/>
<dbReference type="Pfam" id="PF07729">
    <property type="entry name" value="FCD"/>
    <property type="match status" value="1"/>
</dbReference>
<sequence>MPLLDGPPVSATTRTLADDVFERLSVAIITEELAPGEVLRDGELARGLGVSRTPVREALRRLTQLGMVEVVASRYTRVTEVDDQRIIDTLEYSGYQAGIALRMSIARMDDLQLAGAVERIDAVIAANAAGDEGAIFDTAREFVRYTTSLSGNVVFNGVMRETGVMVLRNLRSRRPTRRTQEQRDDGYREMRAALLARDADRAEAAFRRQHEL</sequence>
<reference evidence="5 6" key="1">
    <citation type="submission" date="2021-03" db="EMBL/GenBank/DDBJ databases">
        <title>Microbacterium pauli sp. nov., isolated from microfiltered milk.</title>
        <authorList>
            <person name="Bellassi P."/>
            <person name="Fontana A."/>
            <person name="Callegari M.L."/>
            <person name="Lorenzo M."/>
            <person name="Cappa F."/>
        </authorList>
    </citation>
    <scope>NUCLEOTIDE SEQUENCE [LARGE SCALE GENOMIC DNA]</scope>
    <source>
        <strain evidence="5 6">DSM 18909</strain>
    </source>
</reference>
<evidence type="ECO:0000259" key="4">
    <source>
        <dbReference type="PROSITE" id="PS50949"/>
    </source>
</evidence>
<accession>A0ABS5XTP5</accession>
<gene>
    <name evidence="5" type="ORF">J0P97_06865</name>
</gene>
<evidence type="ECO:0000256" key="3">
    <source>
        <dbReference type="ARBA" id="ARBA00023163"/>
    </source>
</evidence>
<dbReference type="InterPro" id="IPR011711">
    <property type="entry name" value="GntR_C"/>
</dbReference>
<evidence type="ECO:0000313" key="5">
    <source>
        <dbReference type="EMBL" id="MBT8797791.1"/>
    </source>
</evidence>
<dbReference type="InterPro" id="IPR036390">
    <property type="entry name" value="WH_DNA-bd_sf"/>
</dbReference>
<dbReference type="InterPro" id="IPR008920">
    <property type="entry name" value="TF_FadR/GntR_C"/>
</dbReference>
<dbReference type="PANTHER" id="PTHR43537:SF52">
    <property type="entry name" value="FATTY ACID METABOLISM REGULATOR PROTEIN"/>
    <property type="match status" value="1"/>
</dbReference>
<dbReference type="SUPFAM" id="SSF48008">
    <property type="entry name" value="GntR ligand-binding domain-like"/>
    <property type="match status" value="1"/>
</dbReference>
<keyword evidence="6" id="KW-1185">Reference proteome</keyword>
<comment type="caution">
    <text evidence="5">The sequence shown here is derived from an EMBL/GenBank/DDBJ whole genome shotgun (WGS) entry which is preliminary data.</text>
</comment>
<dbReference type="InterPro" id="IPR000524">
    <property type="entry name" value="Tscrpt_reg_HTH_GntR"/>
</dbReference>
<dbReference type="PROSITE" id="PS50949">
    <property type="entry name" value="HTH_GNTR"/>
    <property type="match status" value="1"/>
</dbReference>
<dbReference type="Gene3D" id="1.20.120.530">
    <property type="entry name" value="GntR ligand-binding domain-like"/>
    <property type="match status" value="1"/>
</dbReference>
<dbReference type="PRINTS" id="PR00035">
    <property type="entry name" value="HTHGNTR"/>
</dbReference>
<dbReference type="EMBL" id="JAFLHG010000005">
    <property type="protein sequence ID" value="MBT8797791.1"/>
    <property type="molecule type" value="Genomic_DNA"/>
</dbReference>
<dbReference type="SUPFAM" id="SSF46785">
    <property type="entry name" value="Winged helix' DNA-binding domain"/>
    <property type="match status" value="1"/>
</dbReference>